<feature type="signal peptide" evidence="1">
    <location>
        <begin position="1"/>
        <end position="21"/>
    </location>
</feature>
<feature type="chain" id="PRO_5039418945" description="Lipoprotein" evidence="1">
    <location>
        <begin position="22"/>
        <end position="147"/>
    </location>
</feature>
<dbReference type="Pfam" id="PF19903">
    <property type="entry name" value="DUF6376"/>
    <property type="match status" value="1"/>
</dbReference>
<evidence type="ECO:0000313" key="3">
    <source>
        <dbReference type="Proteomes" id="UP000067625"/>
    </source>
</evidence>
<reference evidence="2 3" key="2">
    <citation type="journal article" date="2016" name="Int. J. Syst. Evol. Microbiol.">
        <title>Bacillus gobiensis sp. nov., isolated from a soil sample.</title>
        <authorList>
            <person name="Liu B."/>
            <person name="Liu G.H."/>
            <person name="Cetin S."/>
            <person name="Schumann P."/>
            <person name="Pan Z.Z."/>
            <person name="Chen Q.Q."/>
        </authorList>
    </citation>
    <scope>NUCLEOTIDE SEQUENCE [LARGE SCALE GENOMIC DNA]</scope>
    <source>
        <strain evidence="2 3">FJAT-4402</strain>
    </source>
</reference>
<keyword evidence="1" id="KW-0732">Signal</keyword>
<sequence>MKRLKLSAVITLGLLSGCGVLNEVNSGINYINESTEYMNEAQVFAEDLSSLANDAVNNEDAGKKLESRLTEMKSNIEEFNKLTPPEAATSVHEEAVKQNEKLLSGIDQVQTAVKEGTFQLEQLENSEIMGTITEVTDLMKTIEKIQE</sequence>
<proteinExistence type="predicted"/>
<dbReference type="InterPro" id="IPR045956">
    <property type="entry name" value="DUF6376"/>
</dbReference>
<name>A0A0M4FHG7_9BACI</name>
<dbReference type="PATRIC" id="fig|1441095.3.peg.2569"/>
<dbReference type="OrthoDB" id="2607309at2"/>
<gene>
    <name evidence="2" type="ORF">AM592_11730</name>
</gene>
<dbReference type="PROSITE" id="PS51257">
    <property type="entry name" value="PROKAR_LIPOPROTEIN"/>
    <property type="match status" value="1"/>
</dbReference>
<evidence type="ECO:0008006" key="4">
    <source>
        <dbReference type="Google" id="ProtNLM"/>
    </source>
</evidence>
<dbReference type="AlphaFoldDB" id="A0A0M4FHG7"/>
<dbReference type="Proteomes" id="UP000067625">
    <property type="component" value="Chromosome"/>
</dbReference>
<organism evidence="2 3">
    <name type="scientific">Bacillus gobiensis</name>
    <dbReference type="NCBI Taxonomy" id="1441095"/>
    <lineage>
        <taxon>Bacteria</taxon>
        <taxon>Bacillati</taxon>
        <taxon>Bacillota</taxon>
        <taxon>Bacilli</taxon>
        <taxon>Bacillales</taxon>
        <taxon>Bacillaceae</taxon>
        <taxon>Bacillus</taxon>
    </lineage>
</organism>
<dbReference type="RefSeq" id="WP_053603957.1">
    <property type="nucleotide sequence ID" value="NZ_CP012600.1"/>
</dbReference>
<protein>
    <recommendedName>
        <fullName evidence="4">Lipoprotein</fullName>
    </recommendedName>
</protein>
<accession>A0A0M4FHG7</accession>
<evidence type="ECO:0000256" key="1">
    <source>
        <dbReference type="SAM" id="SignalP"/>
    </source>
</evidence>
<reference evidence="3" key="1">
    <citation type="submission" date="2015-08" db="EMBL/GenBank/DDBJ databases">
        <title>Genome sequencing project for genomic taxonomy and phylogenomics of Bacillus-like bacteria.</title>
        <authorList>
            <person name="Liu B."/>
            <person name="Wang J."/>
            <person name="Zhu Y."/>
            <person name="Liu G."/>
            <person name="Chen Q."/>
            <person name="Chen Z."/>
            <person name="Lan J."/>
            <person name="Che J."/>
            <person name="Ge C."/>
            <person name="Shi H."/>
            <person name="Pan Z."/>
            <person name="Liu X."/>
        </authorList>
    </citation>
    <scope>NUCLEOTIDE SEQUENCE [LARGE SCALE GENOMIC DNA]</scope>
    <source>
        <strain evidence="3">FJAT-4402</strain>
    </source>
</reference>
<keyword evidence="3" id="KW-1185">Reference proteome</keyword>
<dbReference type="EMBL" id="CP012600">
    <property type="protein sequence ID" value="ALC82174.1"/>
    <property type="molecule type" value="Genomic_DNA"/>
</dbReference>
<evidence type="ECO:0000313" key="2">
    <source>
        <dbReference type="EMBL" id="ALC82174.1"/>
    </source>
</evidence>